<dbReference type="SMART" id="SM00060">
    <property type="entry name" value="FN3"/>
    <property type="match status" value="4"/>
</dbReference>
<feature type="signal peptide" evidence="1">
    <location>
        <begin position="1"/>
        <end position="19"/>
    </location>
</feature>
<evidence type="ECO:0000259" key="2">
    <source>
        <dbReference type="PROSITE" id="PS50853"/>
    </source>
</evidence>
<sequence length="1774" mass="188706">MKKITLSLLLGLMSLIGFSQVGLVENFDSGVTLPTGWTSDVEDYSVSFVENCDGRSVRANLDATNTDAQLTSPNLVGQSNGSDLTIAFDYKIVDWSLATTETQPGWGEILVQYSVNDGATWLTVDTIDDSNHVTSNVCANWSVVVPAADVPTGSDFKLRINANWITTDTDVTYYLYLDNVSATQVVVDPPSCVNLLTPTNGSSGVSITTDLEWTDATGIPTGYTLSVGTTPGGTEVLDNVNTGLSTTYDLPDLEYGTTYYVTITPFNANGDAVGCTEYTFTTGADPNAPVDCASGLPINTVYCYDNNDTTTWNFQSSTGGPLNVFFNAGEMESCCDEITIYDGTDNTGTVLYDDNNDGDLTGVSVIATSGFVFIEIDSDSSFSCASNGYIPLDFDVSCVDTTALPNCNAALTTPANGAIDVDVNTDLVWSPASVLVTGYILSVGTTPGGTDVVDNVDVFGATNYPLGTLAYETTYYVTIVPYNDNGSAVNCNEQTFTTENDPNQIVDCSISEEVNTIFCYENNDNTVYSFASNSGAPLVVVFNSGTTENIFDELVVTDSDGTELYNGYGNGGNLAGLMFTSTGGSISIGVTSDGSVVSCTNNPWNFTVSCVDTTALPNCNASLTSPVNGAVDVNENEDLTWSAATVFVEGYYLSIGTTPGGVDVLDNLDVGNVLTYDPGVLEYSTTYYVTIIPYNVNGSAVDCVEESFTVKDDPNQIVDCDTSEVINTTFCYENNEIIELWFASSNGNPISITFLAGLIEESTFSGNSWDDIYIYDGTDNTGTLLYDSNDGIVGNNNLAGFNFVGNSGNLYVFFDADGFGSCESNGYTPISFDVACVDTTALPNCNAALVAPVDGAIDVDENDDLTWSAASVIVDGYKLYVGTTPGGTDVLNGLDVGDVLTYDLGTLDYATTYYVTIVPYNTNGDAEGCTEENFTTRDDPNVIIDCTAGVYNTTYCYDNNDPMVFYFASADGYPLNIMFNAGDIEDPWDEVIIYDTDGSILYQGDNDGDLTGLTFTSTGNALSVAIDSDGSGSCQSSTGYTPWDFDVWCQTCIPQTVDFDVYGDCNTDPDNPEFTVEVNVTDFGDATSVTVTDDQGSAPQVLTEPGVVVFGPYTANIDVVVSAANTDDANCIVNSMPLTFVCPPAPNPCSIIYAGEDQTVTCDDNEVDLSSTFHLFGTDTNTYEINALDVCPTPATSGGEPTSLDVDDTWSEVIELGFDFCFFGETYSQILIGSNGVLSFELQYAGGYNAWGFTDTLPNSTDTALSEANIFGVAHDIDPSVCGDINYYILGSAPYRQFVVNYSNVCHFSCNSLMSSSQIILYESSNNIDINVFDKPTCTTWNSGSAVIGVQNVPGTVAFTPPGRNTGNWSASDEYWRFAPSGGTPNYSFEWFDGTTSLGDSETITVSPTETTTYTASITYELCTGGTSTVTDDVVITFDDSGVEDASFTMTATCDGGTAEITGTTGGVFTFDTVPTDGATIDAATGTVTGATPGETYTVVYTTTGSCSATSSQDVTVLDAEDASFTMTATCDGGTALISGDAGGTFSFNPTVTDGTLIDPVTGEVTNALPGTAYTIEYTTSGVCSATSTQVLVTLDAFDFTVIGDCNGAIYELTINPTDDSYDASTATYVLYDDMDSVLQTNTAGDNVFVIDASIFTPPMSGSAFNYVVEVTNDLGCVVYNDVLVESINCIIPQGISPNNDGKNDNFDLTGYEVSKLEIFNRHGIKVYSKTNYTNDWYGQSDSGDELPVGTYFYVMEYQGNKTKTSWVYLNREN</sequence>
<feature type="chain" id="PRO_5045222456" evidence="1">
    <location>
        <begin position="20"/>
        <end position="1774"/>
    </location>
</feature>
<feature type="domain" description="Fibronectin type-III" evidence="2">
    <location>
        <begin position="410"/>
        <end position="501"/>
    </location>
</feature>
<dbReference type="InterPro" id="IPR035914">
    <property type="entry name" value="Sperma_CUB_dom_sf"/>
</dbReference>
<dbReference type="RefSeq" id="WP_379904836.1">
    <property type="nucleotide sequence ID" value="NZ_JBHULM010000011.1"/>
</dbReference>
<evidence type="ECO:0000313" key="4">
    <source>
        <dbReference type="Proteomes" id="UP001597467"/>
    </source>
</evidence>
<dbReference type="SUPFAM" id="SSF49265">
    <property type="entry name" value="Fibronectin type III"/>
    <property type="match status" value="3"/>
</dbReference>
<dbReference type="InterPro" id="IPR013783">
    <property type="entry name" value="Ig-like_fold"/>
</dbReference>
<accession>A0ABW5K305</accession>
<proteinExistence type="predicted"/>
<dbReference type="Proteomes" id="UP001597467">
    <property type="component" value="Unassembled WGS sequence"/>
</dbReference>
<dbReference type="SUPFAM" id="SSF49854">
    <property type="entry name" value="Spermadhesin, CUB domain"/>
    <property type="match status" value="1"/>
</dbReference>
<dbReference type="CDD" id="cd00063">
    <property type="entry name" value="FN3"/>
    <property type="match status" value="1"/>
</dbReference>
<name>A0ABW5K305_9FLAO</name>
<dbReference type="InterPro" id="IPR003961">
    <property type="entry name" value="FN3_dom"/>
</dbReference>
<reference evidence="4" key="1">
    <citation type="journal article" date="2019" name="Int. J. Syst. Evol. Microbiol.">
        <title>The Global Catalogue of Microorganisms (GCM) 10K type strain sequencing project: providing services to taxonomists for standard genome sequencing and annotation.</title>
        <authorList>
            <consortium name="The Broad Institute Genomics Platform"/>
            <consortium name="The Broad Institute Genome Sequencing Center for Infectious Disease"/>
            <person name="Wu L."/>
            <person name="Ma J."/>
        </authorList>
    </citation>
    <scope>NUCLEOTIDE SEQUENCE [LARGE SCALE GENOMIC DNA]</scope>
    <source>
        <strain evidence="4">KCTC 42808</strain>
    </source>
</reference>
<dbReference type="EMBL" id="JBHULM010000011">
    <property type="protein sequence ID" value="MFD2543196.1"/>
    <property type="molecule type" value="Genomic_DNA"/>
</dbReference>
<dbReference type="InterPro" id="IPR026341">
    <property type="entry name" value="T9SS_type_B"/>
</dbReference>
<dbReference type="PROSITE" id="PS50853">
    <property type="entry name" value="FN3"/>
    <property type="match status" value="3"/>
</dbReference>
<comment type="caution">
    <text evidence="3">The sequence shown here is derived from an EMBL/GenBank/DDBJ whole genome shotgun (WGS) entry which is preliminary data.</text>
</comment>
<evidence type="ECO:0000313" key="3">
    <source>
        <dbReference type="EMBL" id="MFD2543196.1"/>
    </source>
</evidence>
<dbReference type="Gene3D" id="2.60.40.10">
    <property type="entry name" value="Immunoglobulins"/>
    <property type="match status" value="3"/>
</dbReference>
<gene>
    <name evidence="3" type="ORF">ACFSSB_12760</name>
</gene>
<dbReference type="InterPro" id="IPR036116">
    <property type="entry name" value="FN3_sf"/>
</dbReference>
<feature type="domain" description="Fibronectin type-III" evidence="2">
    <location>
        <begin position="848"/>
        <end position="939"/>
    </location>
</feature>
<protein>
    <submittedName>
        <fullName evidence="3">Gliding motility-associated C-terminal domain-containing protein</fullName>
    </submittedName>
</protein>
<organism evidence="3 4">
    <name type="scientific">Lacinutrix gracilariae</name>
    <dbReference type="NCBI Taxonomy" id="1747198"/>
    <lineage>
        <taxon>Bacteria</taxon>
        <taxon>Pseudomonadati</taxon>
        <taxon>Bacteroidota</taxon>
        <taxon>Flavobacteriia</taxon>
        <taxon>Flavobacteriales</taxon>
        <taxon>Flavobacteriaceae</taxon>
        <taxon>Lacinutrix</taxon>
    </lineage>
</organism>
<keyword evidence="1" id="KW-0732">Signal</keyword>
<dbReference type="NCBIfam" id="TIGR04131">
    <property type="entry name" value="Bac_Flav_CTERM"/>
    <property type="match status" value="1"/>
</dbReference>
<feature type="domain" description="Fibronectin type-III" evidence="2">
    <location>
        <begin position="189"/>
        <end position="285"/>
    </location>
</feature>
<dbReference type="Pfam" id="PF13585">
    <property type="entry name" value="CHU_C"/>
    <property type="match status" value="1"/>
</dbReference>
<keyword evidence="4" id="KW-1185">Reference proteome</keyword>
<evidence type="ECO:0000256" key="1">
    <source>
        <dbReference type="SAM" id="SignalP"/>
    </source>
</evidence>